<organism evidence="3 4">
    <name type="scientific">Schaalia odontolytica</name>
    <dbReference type="NCBI Taxonomy" id="1660"/>
    <lineage>
        <taxon>Bacteria</taxon>
        <taxon>Bacillati</taxon>
        <taxon>Actinomycetota</taxon>
        <taxon>Actinomycetes</taxon>
        <taxon>Actinomycetales</taxon>
        <taxon>Actinomycetaceae</taxon>
        <taxon>Schaalia</taxon>
    </lineage>
</organism>
<protein>
    <submittedName>
        <fullName evidence="3">NAD(P)-dependent oxidoreductase</fullName>
    </submittedName>
</protein>
<dbReference type="CDD" id="cd05269">
    <property type="entry name" value="TMR_SDR_a"/>
    <property type="match status" value="1"/>
</dbReference>
<evidence type="ECO:0000259" key="2">
    <source>
        <dbReference type="Pfam" id="PF05368"/>
    </source>
</evidence>
<evidence type="ECO:0000313" key="4">
    <source>
        <dbReference type="Proteomes" id="UP000054686"/>
    </source>
</evidence>
<dbReference type="InterPro" id="IPR036291">
    <property type="entry name" value="NAD(P)-bd_dom_sf"/>
</dbReference>
<dbReference type="Pfam" id="PF05368">
    <property type="entry name" value="NmrA"/>
    <property type="match status" value="1"/>
</dbReference>
<dbReference type="OrthoDB" id="3243290at2"/>
<evidence type="ECO:0000313" key="3">
    <source>
        <dbReference type="EMBL" id="KSW13236.1"/>
    </source>
</evidence>
<dbReference type="Gene3D" id="3.90.25.10">
    <property type="entry name" value="UDP-galactose 4-epimerase, domain 1"/>
    <property type="match status" value="1"/>
</dbReference>
<accession>A0A0V8RYW3</accession>
<dbReference type="Proteomes" id="UP000054686">
    <property type="component" value="Unassembled WGS sequence"/>
</dbReference>
<evidence type="ECO:0000256" key="1">
    <source>
        <dbReference type="SAM" id="MobiDB-lite"/>
    </source>
</evidence>
<sequence length="302" mass="32751">MTDTPTPRAHTNEPAQASSLPSLAITGASGNVGGTTARLLSERSLPLRLLANTPSRAPELPGAVAVKCSYEDTLTTRVALEGVDVLFMVSAPESEERLSKHLAFVDAAAASGVRHIVYLSFMNAAPDSTFTLARTHFHTEERIKASGMTYTFLRDNFYADFFVALPDEEGRILGPAGDGRVGVVAREDAGRVAAGVLVDPGRYENQTLDVTGPEALTLDEIAAILTRVQGRPVTYVRETVEEAYESRKKWPAAQWEYDSWVSTYTSIARGEMDVVSTTVRDVTGRDPLTFEEVARAALASRR</sequence>
<dbReference type="EMBL" id="LLVT01000001">
    <property type="protein sequence ID" value="KSW13236.1"/>
    <property type="molecule type" value="Genomic_DNA"/>
</dbReference>
<reference evidence="3 4" key="1">
    <citation type="submission" date="2015-10" db="EMBL/GenBank/DDBJ databases">
        <title>Draft Genome of Actinomyces odontolyticus subsp. actinosynbacter strain XH001.</title>
        <authorList>
            <person name="Mclean J.S."/>
            <person name="He X."/>
        </authorList>
    </citation>
    <scope>NUCLEOTIDE SEQUENCE [LARGE SCALE GENOMIC DNA]</scope>
    <source>
        <strain evidence="3 4">XH001</strain>
    </source>
</reference>
<feature type="region of interest" description="Disordered" evidence="1">
    <location>
        <begin position="1"/>
        <end position="24"/>
    </location>
</feature>
<proteinExistence type="predicted"/>
<comment type="caution">
    <text evidence="3">The sequence shown here is derived from an EMBL/GenBank/DDBJ whole genome shotgun (WGS) entry which is preliminary data.</text>
</comment>
<dbReference type="Gene3D" id="3.40.50.720">
    <property type="entry name" value="NAD(P)-binding Rossmann-like Domain"/>
    <property type="match status" value="1"/>
</dbReference>
<dbReference type="SUPFAM" id="SSF51735">
    <property type="entry name" value="NAD(P)-binding Rossmann-fold domains"/>
    <property type="match status" value="1"/>
</dbReference>
<feature type="domain" description="NmrA-like" evidence="2">
    <location>
        <begin position="23"/>
        <end position="244"/>
    </location>
</feature>
<gene>
    <name evidence="3" type="ORF">APY09_02455</name>
</gene>
<dbReference type="RefSeq" id="WP_060566017.1">
    <property type="nucleotide sequence ID" value="NZ_CP040006.1"/>
</dbReference>
<dbReference type="InterPro" id="IPR008030">
    <property type="entry name" value="NmrA-like"/>
</dbReference>
<dbReference type="AlphaFoldDB" id="A0A0V8RYW3"/>
<dbReference type="InterPro" id="IPR051604">
    <property type="entry name" value="Ergot_Alk_Oxidoreductase"/>
</dbReference>
<name>A0A0V8RYW3_9ACTO</name>
<dbReference type="PANTHER" id="PTHR43162">
    <property type="match status" value="1"/>
</dbReference>
<dbReference type="PANTHER" id="PTHR43162:SF1">
    <property type="entry name" value="PRESTALK A DIFFERENTIATION PROTEIN A"/>
    <property type="match status" value="1"/>
</dbReference>